<reference evidence="2" key="1">
    <citation type="submission" date="2023-12" db="EMBL/GenBank/DDBJ databases">
        <authorList>
            <person name="Brown T."/>
        </authorList>
    </citation>
    <scope>NUCLEOTIDE SEQUENCE</scope>
</reference>
<evidence type="ECO:0000313" key="2">
    <source>
        <dbReference type="EMBL" id="CAK6436389.1"/>
    </source>
</evidence>
<dbReference type="EMBL" id="OY882871">
    <property type="protein sequence ID" value="CAK6436389.1"/>
    <property type="molecule type" value="Genomic_DNA"/>
</dbReference>
<evidence type="ECO:0000313" key="3">
    <source>
        <dbReference type="Proteomes" id="UP001314169"/>
    </source>
</evidence>
<sequence>MPQWRAAPLTSLDRNVLRGQQGRKLGRDGPGPLQLPDNGWDQAAGTETSLKAFLGTQARQAPARRQLRALTPWLAPAGPAAAAGTSLGTAWPLKGCFGAAVRASIPSLASCHPQPPWGGGRPWAGEVLPRV</sequence>
<proteinExistence type="predicted"/>
<keyword evidence="3" id="KW-1185">Reference proteome</keyword>
<organism evidence="2 3">
    <name type="scientific">Pipistrellus nathusii</name>
    <name type="common">Nathusius' pipistrelle</name>
    <dbReference type="NCBI Taxonomy" id="59473"/>
    <lineage>
        <taxon>Eukaryota</taxon>
        <taxon>Metazoa</taxon>
        <taxon>Chordata</taxon>
        <taxon>Craniata</taxon>
        <taxon>Vertebrata</taxon>
        <taxon>Euteleostomi</taxon>
        <taxon>Mammalia</taxon>
        <taxon>Eutheria</taxon>
        <taxon>Laurasiatheria</taxon>
        <taxon>Chiroptera</taxon>
        <taxon>Yangochiroptera</taxon>
        <taxon>Vespertilionidae</taxon>
        <taxon>Pipistrellus</taxon>
    </lineage>
</organism>
<name>A0ABN9ZIB1_PIPNA</name>
<dbReference type="Proteomes" id="UP001314169">
    <property type="component" value="Chromosome 14"/>
</dbReference>
<accession>A0ABN9ZIB1</accession>
<feature type="region of interest" description="Disordered" evidence="1">
    <location>
        <begin position="19"/>
        <end position="42"/>
    </location>
</feature>
<evidence type="ECO:0000256" key="1">
    <source>
        <dbReference type="SAM" id="MobiDB-lite"/>
    </source>
</evidence>
<gene>
    <name evidence="2" type="ORF">MPIPNATIZW_LOCUS4695</name>
</gene>
<protein>
    <submittedName>
        <fullName evidence="2">Uncharacterized protein</fullName>
    </submittedName>
</protein>